<evidence type="ECO:0000313" key="5">
    <source>
        <dbReference type="EMBL" id="TNC30126.1"/>
    </source>
</evidence>
<dbReference type="PANTHER" id="PTHR33393:SF13">
    <property type="entry name" value="PGA BIOSYNTHESIS PROTEIN CAPA"/>
    <property type="match status" value="1"/>
</dbReference>
<comment type="similarity">
    <text evidence="1">Belongs to the CapA family.</text>
</comment>
<dbReference type="AlphaFoldDB" id="A0A5C4MCX6"/>
<feature type="compositionally biased region" description="Pro residues" evidence="2">
    <location>
        <begin position="40"/>
        <end position="51"/>
    </location>
</feature>
<dbReference type="CDD" id="cd07381">
    <property type="entry name" value="MPP_CapA"/>
    <property type="match status" value="1"/>
</dbReference>
<dbReference type="PANTHER" id="PTHR33393">
    <property type="entry name" value="POLYGLUTAMINE SYNTHESIS ACCESSORY PROTEIN RV0574C-RELATED"/>
    <property type="match status" value="1"/>
</dbReference>
<dbReference type="InterPro" id="IPR029052">
    <property type="entry name" value="Metallo-depent_PP-like"/>
</dbReference>
<feature type="region of interest" description="Disordered" evidence="2">
    <location>
        <begin position="28"/>
        <end position="61"/>
    </location>
</feature>
<name>A0A5C4MCX6_9ACTN</name>
<reference evidence="5 6" key="1">
    <citation type="submission" date="2019-05" db="EMBL/GenBank/DDBJ databases">
        <title>Mumia sp. nov., isolated from the intestinal contents of plateau pika (Ochotona curzoniae) in the Qinghai-Tibet plateau of China.</title>
        <authorList>
            <person name="Tian Z."/>
        </authorList>
    </citation>
    <scope>NUCLEOTIDE SEQUENCE [LARGE SCALE GENOMIC DNA]</scope>
    <source>
        <strain evidence="6">527</strain>
    </source>
</reference>
<proteinExistence type="inferred from homology"/>
<dbReference type="Gene3D" id="3.60.21.10">
    <property type="match status" value="1"/>
</dbReference>
<organism evidence="5 6">
    <name type="scientific">Mumia zhuanghuii</name>
    <dbReference type="NCBI Taxonomy" id="2585211"/>
    <lineage>
        <taxon>Bacteria</taxon>
        <taxon>Bacillati</taxon>
        <taxon>Actinomycetota</taxon>
        <taxon>Actinomycetes</taxon>
        <taxon>Propionibacteriales</taxon>
        <taxon>Nocardioidaceae</taxon>
        <taxon>Mumia</taxon>
    </lineage>
</organism>
<evidence type="ECO:0000256" key="3">
    <source>
        <dbReference type="SAM" id="SignalP"/>
    </source>
</evidence>
<dbReference type="EMBL" id="VDFR01000224">
    <property type="protein sequence ID" value="TNC30126.1"/>
    <property type="molecule type" value="Genomic_DNA"/>
</dbReference>
<feature type="domain" description="Capsule synthesis protein CapA" evidence="4">
    <location>
        <begin position="174"/>
        <end position="423"/>
    </location>
</feature>
<dbReference type="Pfam" id="PF09587">
    <property type="entry name" value="PGA_cap"/>
    <property type="match status" value="1"/>
</dbReference>
<dbReference type="PROSITE" id="PS51257">
    <property type="entry name" value="PROKAR_LIPOPROTEIN"/>
    <property type="match status" value="1"/>
</dbReference>
<evidence type="ECO:0000256" key="2">
    <source>
        <dbReference type="SAM" id="MobiDB-lite"/>
    </source>
</evidence>
<feature type="chain" id="PRO_5023013541" description="Capsule synthesis protein CapA domain-containing protein" evidence="3">
    <location>
        <begin position="27"/>
        <end position="486"/>
    </location>
</feature>
<dbReference type="OrthoDB" id="9810718at2"/>
<gene>
    <name evidence="5" type="ORF">FHE65_33080</name>
</gene>
<comment type="caution">
    <text evidence="5">The sequence shown here is derived from an EMBL/GenBank/DDBJ whole genome shotgun (WGS) entry which is preliminary data.</text>
</comment>
<keyword evidence="3" id="KW-0732">Signal</keyword>
<protein>
    <recommendedName>
        <fullName evidence="4">Capsule synthesis protein CapA domain-containing protein</fullName>
    </recommendedName>
</protein>
<sequence>MARDYRRVYPRGMGRTALLVAGLVLAGCTAEPPSPEDDPSPPASSPSPTSPSPSTGGAPPVATAESFRILVTHHHSPLRVLSVDGAVRLLGSGSLAGLRLVTDRSDVPSAERGPDAAAVLERVRRDPSLIGYVPVSAVDETVRAVRVGSVDPLRDPAAYPLRSESAPPDADIVTLTITGDIMLGRRVGARLRDVGGPTTVFRPFLKRLAAADITVGNLESTLSQRGVPTQGGDSFGADPNVREALRAAGFDVIGLANNHLGDYGTAAMRDTFRLLREGHLPYVGAGRNREEAERALVVERGGTSVGFLAVDSIGETPAATATSPGTSRLDMPPRTGPMDEERLDRLEQQVRTLAGQVDTVIVMTHWGTQYTNVPEPSQRRVARTLAKAGADVVVGGHPHWLQGLEQVGDTLVVHSLGNFVFDMDFQRRTREGAILELVLWDGAVKGARLVPYVIGDDFTPRPVGSGPAERVLSTAWETSRGPYALP</sequence>
<dbReference type="SUPFAM" id="SSF56300">
    <property type="entry name" value="Metallo-dependent phosphatases"/>
    <property type="match status" value="1"/>
</dbReference>
<evidence type="ECO:0000313" key="6">
    <source>
        <dbReference type="Proteomes" id="UP000306740"/>
    </source>
</evidence>
<dbReference type="Proteomes" id="UP000306740">
    <property type="component" value="Unassembled WGS sequence"/>
</dbReference>
<evidence type="ECO:0000256" key="1">
    <source>
        <dbReference type="ARBA" id="ARBA00005662"/>
    </source>
</evidence>
<feature type="signal peptide" evidence="3">
    <location>
        <begin position="1"/>
        <end position="26"/>
    </location>
</feature>
<evidence type="ECO:0000259" key="4">
    <source>
        <dbReference type="SMART" id="SM00854"/>
    </source>
</evidence>
<dbReference type="SMART" id="SM00854">
    <property type="entry name" value="PGA_cap"/>
    <property type="match status" value="1"/>
</dbReference>
<accession>A0A5C4MCX6</accession>
<dbReference type="InterPro" id="IPR052169">
    <property type="entry name" value="CW_Biosynth-Accessory"/>
</dbReference>
<dbReference type="InterPro" id="IPR019079">
    <property type="entry name" value="Capsule_synth_CapA"/>
</dbReference>